<keyword evidence="1" id="KW-0472">Membrane</keyword>
<dbReference type="Proteomes" id="UP000830454">
    <property type="component" value="Chromosome"/>
</dbReference>
<reference evidence="2" key="1">
    <citation type="submission" date="2021-12" db="EMBL/GenBank/DDBJ databases">
        <authorList>
            <person name="Cha I.-T."/>
            <person name="Lee K.-E."/>
            <person name="Park S.-J."/>
        </authorList>
    </citation>
    <scope>NUCLEOTIDE SEQUENCE</scope>
    <source>
        <strain evidence="2">YSM-43</strain>
    </source>
</reference>
<keyword evidence="3" id="KW-1185">Reference proteome</keyword>
<keyword evidence="1" id="KW-1133">Transmembrane helix</keyword>
<dbReference type="EMBL" id="CP090145">
    <property type="protein sequence ID" value="UOX32352.1"/>
    <property type="molecule type" value="Genomic_DNA"/>
</dbReference>
<accession>A0ABY4HHN9</accession>
<dbReference type="RefSeq" id="WP_246914975.1">
    <property type="nucleotide sequence ID" value="NZ_CP090145.1"/>
</dbReference>
<proteinExistence type="predicted"/>
<evidence type="ECO:0000256" key="1">
    <source>
        <dbReference type="SAM" id="Phobius"/>
    </source>
</evidence>
<evidence type="ECO:0000313" key="2">
    <source>
        <dbReference type="EMBL" id="UOX32352.1"/>
    </source>
</evidence>
<sequence length="176" mass="19854">MNEIIKKNAITFGIIAASISILITLSMYIIDLKLFTNMWIGFVKIGILIVLSIILLNTTKKNLNNNYSFKEAFTTYFICFVICILSATIFEIILFNLIDPEAKNIIQENLIEFQVDMLKKFNTPTSVIKETVAKLEENNPYEALQIFKGSAVAIAVSSVFGLILAAIFKNKPKEQF</sequence>
<evidence type="ECO:0000313" key="3">
    <source>
        <dbReference type="Proteomes" id="UP000830454"/>
    </source>
</evidence>
<dbReference type="Pfam" id="PF13858">
    <property type="entry name" value="DUF4199"/>
    <property type="match status" value="1"/>
</dbReference>
<gene>
    <name evidence="2" type="ORF">LXD69_09840</name>
</gene>
<feature type="transmembrane region" description="Helical" evidence="1">
    <location>
        <begin position="12"/>
        <end position="30"/>
    </location>
</feature>
<reference evidence="2" key="2">
    <citation type="submission" date="2022-04" db="EMBL/GenBank/DDBJ databases">
        <title>Complete Genome Sequence of Flavobacterium sediminilitoris YSM-43, Isolated from a Tidal Sediment.</title>
        <authorList>
            <person name="Lee P.A."/>
        </authorList>
    </citation>
    <scope>NUCLEOTIDE SEQUENCE</scope>
    <source>
        <strain evidence="2">YSM-43</strain>
    </source>
</reference>
<organism evidence="2 3">
    <name type="scientific">Flavobacterium sediminilitoris</name>
    <dbReference type="NCBI Taxonomy" id="2024526"/>
    <lineage>
        <taxon>Bacteria</taxon>
        <taxon>Pseudomonadati</taxon>
        <taxon>Bacteroidota</taxon>
        <taxon>Flavobacteriia</taxon>
        <taxon>Flavobacteriales</taxon>
        <taxon>Flavobacteriaceae</taxon>
        <taxon>Flavobacterium</taxon>
    </lineage>
</organism>
<feature type="transmembrane region" description="Helical" evidence="1">
    <location>
        <begin position="146"/>
        <end position="168"/>
    </location>
</feature>
<feature type="transmembrane region" description="Helical" evidence="1">
    <location>
        <begin position="36"/>
        <end position="56"/>
    </location>
</feature>
<name>A0ABY4HHN9_9FLAO</name>
<keyword evidence="1" id="KW-0812">Transmembrane</keyword>
<protein>
    <submittedName>
        <fullName evidence="2">DUF4199 domain-containing protein</fullName>
    </submittedName>
</protein>
<dbReference type="InterPro" id="IPR025250">
    <property type="entry name" value="DUF4199"/>
</dbReference>
<feature type="transmembrane region" description="Helical" evidence="1">
    <location>
        <begin position="76"/>
        <end position="98"/>
    </location>
</feature>